<keyword evidence="5 6" id="KW-0472">Membrane</keyword>
<dbReference type="GO" id="GO:0005737">
    <property type="term" value="C:cytoplasm"/>
    <property type="evidence" value="ECO:0007669"/>
    <property type="project" value="TreeGrafter"/>
</dbReference>
<reference evidence="7" key="1">
    <citation type="submission" date="2021-09" db="EMBL/GenBank/DDBJ databases">
        <authorList>
            <consortium name="AG Swart"/>
            <person name="Singh M."/>
            <person name="Singh A."/>
            <person name="Seah K."/>
            <person name="Emmerich C."/>
        </authorList>
    </citation>
    <scope>NUCLEOTIDE SEQUENCE</scope>
    <source>
        <strain evidence="7">ATCC30299</strain>
    </source>
</reference>
<dbReference type="GO" id="GO:0016020">
    <property type="term" value="C:membrane"/>
    <property type="evidence" value="ECO:0007669"/>
    <property type="project" value="UniProtKB-SubCell"/>
</dbReference>
<keyword evidence="3 6" id="KW-0812">Transmembrane</keyword>
<gene>
    <name evidence="7" type="ORF">BSTOLATCC_MIC9756</name>
</gene>
<feature type="transmembrane region" description="Helical" evidence="6">
    <location>
        <begin position="100"/>
        <end position="122"/>
    </location>
</feature>
<accession>A0AAU9IGA3</accession>
<comment type="subcellular location">
    <subcellularLocation>
        <location evidence="1">Membrane</location>
        <topology evidence="1">Multi-pass membrane protein</topology>
    </subcellularLocation>
</comment>
<dbReference type="PANTHER" id="PTHR11266">
    <property type="entry name" value="PEROXISOMAL MEMBRANE PROTEIN 2, PXMP2 MPV17"/>
    <property type="match status" value="1"/>
</dbReference>
<dbReference type="PANTHER" id="PTHR11266:SF17">
    <property type="entry name" value="PROTEIN MPV17"/>
    <property type="match status" value="1"/>
</dbReference>
<dbReference type="InterPro" id="IPR007248">
    <property type="entry name" value="Mpv17_PMP22"/>
</dbReference>
<evidence type="ECO:0000256" key="4">
    <source>
        <dbReference type="ARBA" id="ARBA00022989"/>
    </source>
</evidence>
<dbReference type="EMBL" id="CAJZBQ010000011">
    <property type="protein sequence ID" value="CAG9313955.1"/>
    <property type="molecule type" value="Genomic_DNA"/>
</dbReference>
<keyword evidence="4 6" id="KW-1133">Transmembrane helix</keyword>
<dbReference type="AlphaFoldDB" id="A0AAU9IGA3"/>
<dbReference type="Proteomes" id="UP001162131">
    <property type="component" value="Unassembled WGS sequence"/>
</dbReference>
<evidence type="ECO:0000256" key="6">
    <source>
        <dbReference type="RuleBase" id="RU363053"/>
    </source>
</evidence>
<evidence type="ECO:0000256" key="2">
    <source>
        <dbReference type="ARBA" id="ARBA00006824"/>
    </source>
</evidence>
<feature type="transmembrane region" description="Helical" evidence="6">
    <location>
        <begin position="60"/>
        <end position="80"/>
    </location>
</feature>
<protein>
    <submittedName>
        <fullName evidence="7">Uncharacterized protein</fullName>
    </submittedName>
</protein>
<evidence type="ECO:0000313" key="7">
    <source>
        <dbReference type="EMBL" id="CAG9313955.1"/>
    </source>
</evidence>
<evidence type="ECO:0000313" key="8">
    <source>
        <dbReference type="Proteomes" id="UP001162131"/>
    </source>
</evidence>
<comment type="similarity">
    <text evidence="2 6">Belongs to the peroxisomal membrane protein PXMP2/4 family.</text>
</comment>
<feature type="transmembrane region" description="Helical" evidence="6">
    <location>
        <begin position="134"/>
        <end position="155"/>
    </location>
</feature>
<dbReference type="Pfam" id="PF04117">
    <property type="entry name" value="Mpv17_PMP22"/>
    <property type="match status" value="1"/>
</dbReference>
<keyword evidence="8" id="KW-1185">Reference proteome</keyword>
<comment type="caution">
    <text evidence="7">The sequence shown here is derived from an EMBL/GenBank/DDBJ whole genome shotgun (WGS) entry which is preliminary data.</text>
</comment>
<evidence type="ECO:0000256" key="3">
    <source>
        <dbReference type="ARBA" id="ARBA00022692"/>
    </source>
</evidence>
<organism evidence="7 8">
    <name type="scientific">Blepharisma stoltei</name>
    <dbReference type="NCBI Taxonomy" id="1481888"/>
    <lineage>
        <taxon>Eukaryota</taxon>
        <taxon>Sar</taxon>
        <taxon>Alveolata</taxon>
        <taxon>Ciliophora</taxon>
        <taxon>Postciliodesmatophora</taxon>
        <taxon>Heterotrichea</taxon>
        <taxon>Heterotrichida</taxon>
        <taxon>Blepharismidae</taxon>
        <taxon>Blepharisma</taxon>
    </lineage>
</organism>
<proteinExistence type="inferred from homology"/>
<evidence type="ECO:0000256" key="5">
    <source>
        <dbReference type="ARBA" id="ARBA00023136"/>
    </source>
</evidence>
<name>A0AAU9IGA3_9CILI</name>
<evidence type="ECO:0000256" key="1">
    <source>
        <dbReference type="ARBA" id="ARBA00004141"/>
    </source>
</evidence>
<sequence length="189" mass="21868">MALKLFLWYENKLIQKPLITKSCTAFCTAILGDILSQYIEKRAHHLGFSANYQIERSFKMGLYGFFFSAPLYHNWLGYLYKAIPGRSLLAVAKKVLVDQLFFSWIAMSSYFIFVTLLMGGSFSQGITKIKNGIVEVWLTGIKVWPFVAIISFGFLPLHFQVTFGCITAMFWSTYMSYQVNYKHKHFDLE</sequence>